<dbReference type="AlphaFoldDB" id="A0A1C6STX9"/>
<accession>A0A1C6STX9</accession>
<evidence type="ECO:0000313" key="2">
    <source>
        <dbReference type="EMBL" id="SCL33094.1"/>
    </source>
</evidence>
<dbReference type="Pfam" id="PF19054">
    <property type="entry name" value="DUF5753"/>
    <property type="match status" value="1"/>
</dbReference>
<feature type="domain" description="DUF5753" evidence="1">
    <location>
        <begin position="72"/>
        <end position="248"/>
    </location>
</feature>
<dbReference type="OrthoDB" id="3422637at2"/>
<dbReference type="InterPro" id="IPR043917">
    <property type="entry name" value="DUF5753"/>
</dbReference>
<protein>
    <recommendedName>
        <fullName evidence="1">DUF5753 domain-containing protein</fullName>
    </recommendedName>
</protein>
<organism evidence="2 3">
    <name type="scientific">Micromonospora nigra</name>
    <dbReference type="NCBI Taxonomy" id="145857"/>
    <lineage>
        <taxon>Bacteria</taxon>
        <taxon>Bacillati</taxon>
        <taxon>Actinomycetota</taxon>
        <taxon>Actinomycetes</taxon>
        <taxon>Micromonosporales</taxon>
        <taxon>Micromonosporaceae</taxon>
        <taxon>Micromonospora</taxon>
    </lineage>
</organism>
<reference evidence="2 3" key="1">
    <citation type="submission" date="2016-06" db="EMBL/GenBank/DDBJ databases">
        <authorList>
            <person name="Kjaerup R.B."/>
            <person name="Dalgaard T.S."/>
            <person name="Juul-Madsen H.R."/>
        </authorList>
    </citation>
    <scope>NUCLEOTIDE SEQUENCE [LARGE SCALE GENOMIC DNA]</scope>
    <source>
        <strain evidence="2 3">DSM 43818</strain>
    </source>
</reference>
<sequence length="255" mass="28154">MNHGLVAAMAEAGETADSLAGQVGVDPKTAQRWVNPGRVPRPRHRSQVAALLGRDVGDLWPDVLKRREPAWFRAWAEVEREAAALRWFELAWVPGLFQTEAYARATLAMTNLGEEEVDELVSARVQRQAILHRTRPPLVVVVLDEAALRRRVGRDGAVMREQCEHIAACAELPGVRVHVVPGDTPMYLGMGGPFILAEMPDGTRVAHQDSQVRASITDDATEITTLEDRWARIVGEALPWAPSLDLVRKVAASWT</sequence>
<evidence type="ECO:0000313" key="3">
    <source>
        <dbReference type="Proteomes" id="UP000199699"/>
    </source>
</evidence>
<dbReference type="RefSeq" id="WP_091086914.1">
    <property type="nucleotide sequence ID" value="NZ_FMHT01000003.1"/>
</dbReference>
<proteinExistence type="predicted"/>
<keyword evidence="3" id="KW-1185">Reference proteome</keyword>
<dbReference type="STRING" id="145857.GA0070616_4633"/>
<gene>
    <name evidence="2" type="ORF">GA0070616_4633</name>
</gene>
<name>A0A1C6STX9_9ACTN</name>
<dbReference type="Proteomes" id="UP000199699">
    <property type="component" value="Unassembled WGS sequence"/>
</dbReference>
<evidence type="ECO:0000259" key="1">
    <source>
        <dbReference type="Pfam" id="PF19054"/>
    </source>
</evidence>
<dbReference type="EMBL" id="FMHT01000003">
    <property type="protein sequence ID" value="SCL33094.1"/>
    <property type="molecule type" value="Genomic_DNA"/>
</dbReference>